<accession>A0A2W5MVS4</accession>
<evidence type="ECO:0000313" key="3">
    <source>
        <dbReference type="Proteomes" id="UP000249417"/>
    </source>
</evidence>
<evidence type="ECO:0000256" key="1">
    <source>
        <dbReference type="SAM" id="Coils"/>
    </source>
</evidence>
<name>A0A2W5MVS4_9BACT</name>
<dbReference type="InterPro" id="IPR007420">
    <property type="entry name" value="DUF465"/>
</dbReference>
<protein>
    <recommendedName>
        <fullName evidence="4">DUF465 domain-containing protein</fullName>
    </recommendedName>
</protein>
<dbReference type="Gene3D" id="6.10.280.50">
    <property type="match status" value="1"/>
</dbReference>
<keyword evidence="1" id="KW-0175">Coiled coil</keyword>
<feature type="coiled-coil region" evidence="1">
    <location>
        <begin position="4"/>
        <end position="59"/>
    </location>
</feature>
<organism evidence="2 3">
    <name type="scientific">Micavibrio aeruginosavorus</name>
    <dbReference type="NCBI Taxonomy" id="349221"/>
    <lineage>
        <taxon>Bacteria</taxon>
        <taxon>Pseudomonadati</taxon>
        <taxon>Bdellovibrionota</taxon>
        <taxon>Bdellovibrionia</taxon>
        <taxon>Bdellovibrionales</taxon>
        <taxon>Pseudobdellovibrionaceae</taxon>
        <taxon>Micavibrio</taxon>
    </lineage>
</organism>
<dbReference type="Proteomes" id="UP000249417">
    <property type="component" value="Unassembled WGS sequence"/>
</dbReference>
<comment type="caution">
    <text evidence="2">The sequence shown here is derived from an EMBL/GenBank/DDBJ whole genome shotgun (WGS) entry which is preliminary data.</text>
</comment>
<dbReference type="Pfam" id="PF04325">
    <property type="entry name" value="DUF465"/>
    <property type="match status" value="1"/>
</dbReference>
<gene>
    <name evidence="2" type="ORF">DI551_07420</name>
</gene>
<evidence type="ECO:0000313" key="2">
    <source>
        <dbReference type="EMBL" id="PZQ45401.1"/>
    </source>
</evidence>
<dbReference type="AlphaFoldDB" id="A0A2W5MVS4"/>
<proteinExistence type="predicted"/>
<reference evidence="2 3" key="1">
    <citation type="submission" date="2017-08" db="EMBL/GenBank/DDBJ databases">
        <title>Infants hospitalized years apart are colonized by the same room-sourced microbial strains.</title>
        <authorList>
            <person name="Brooks B."/>
            <person name="Olm M.R."/>
            <person name="Firek B.A."/>
            <person name="Baker R."/>
            <person name="Thomas B.C."/>
            <person name="Morowitz M.J."/>
            <person name="Banfield J.F."/>
        </authorList>
    </citation>
    <scope>NUCLEOTIDE SEQUENCE [LARGE SCALE GENOMIC DNA]</scope>
    <source>
        <strain evidence="2">S2_005_002_R2_29</strain>
    </source>
</reference>
<sequence length="66" mass="7711">MEDIDELQEKLADLEREHRDLDHEIDRLVSTPPVDLLAIQRLKKKKLALKDQIQKLKSDILPDIIA</sequence>
<evidence type="ECO:0008006" key="4">
    <source>
        <dbReference type="Google" id="ProtNLM"/>
    </source>
</evidence>
<dbReference type="EMBL" id="QFQB01000050">
    <property type="protein sequence ID" value="PZQ45401.1"/>
    <property type="molecule type" value="Genomic_DNA"/>
</dbReference>
<dbReference type="InterPro" id="IPR038444">
    <property type="entry name" value="DUF465_sf"/>
</dbReference>